<dbReference type="AlphaFoldDB" id="A0A806K383"/>
<feature type="domain" description="PTS EIIA type-2" evidence="1">
    <location>
        <begin position="33"/>
        <end position="169"/>
    </location>
</feature>
<dbReference type="InterPro" id="IPR016152">
    <property type="entry name" value="PTrfase/Anion_transptr"/>
</dbReference>
<dbReference type="PANTHER" id="PTHR47738">
    <property type="entry name" value="PTS SYSTEM FRUCTOSE-LIKE EIIA COMPONENT-RELATED"/>
    <property type="match status" value="1"/>
</dbReference>
<dbReference type="GO" id="GO:0030295">
    <property type="term" value="F:protein kinase activator activity"/>
    <property type="evidence" value="ECO:0007669"/>
    <property type="project" value="TreeGrafter"/>
</dbReference>
<evidence type="ECO:0000313" key="2">
    <source>
        <dbReference type="EMBL" id="AGS54425.1"/>
    </source>
</evidence>
<protein>
    <submittedName>
        <fullName evidence="2">Putative PTS IIA-like nitrogen-regulatory protein PtsN</fullName>
    </submittedName>
</protein>
<dbReference type="Gene3D" id="3.40.930.10">
    <property type="entry name" value="Mannitol-specific EII, Chain A"/>
    <property type="match status" value="1"/>
</dbReference>
<sequence>MIWKKLTVTCTEKKMNEDTLTQLITRGGIYYAVPGADKKEIVSNLIDNLKGDGKPLPSSISDTLLKAVMEREALISTGMENGIALPHPRTPMLEEGEEPFVAMAFPSQPVDWQTADNSKVHTVFLIVSKSPKQHLDVLSKINVLCQDKGFLYLICNHAPKEKIIAAIEEAEKDWR</sequence>
<dbReference type="EMBL" id="JQ844299">
    <property type="protein sequence ID" value="AGS54425.1"/>
    <property type="molecule type" value="Genomic_DNA"/>
</dbReference>
<evidence type="ECO:0000259" key="1">
    <source>
        <dbReference type="Pfam" id="PF00359"/>
    </source>
</evidence>
<dbReference type="PANTHER" id="PTHR47738:SF1">
    <property type="entry name" value="NITROGEN REGULATORY PROTEIN"/>
    <property type="match status" value="1"/>
</dbReference>
<dbReference type="Pfam" id="PF00359">
    <property type="entry name" value="PTS_EIIA_2"/>
    <property type="match status" value="1"/>
</dbReference>
<proteinExistence type="predicted"/>
<dbReference type="InterPro" id="IPR002178">
    <property type="entry name" value="PTS_EIIA_type-2_dom"/>
</dbReference>
<accession>A0A806K383</accession>
<reference evidence="2" key="1">
    <citation type="submission" date="2012-03" db="EMBL/GenBank/DDBJ databases">
        <title>Functional metagenomics reveals considerable lignocellulase gene clusters in the gut microbiome of a wood-feeding higher termite.</title>
        <authorList>
            <person name="Liu N."/>
        </authorList>
    </citation>
    <scope>NUCLEOTIDE SEQUENCE</scope>
</reference>
<dbReference type="CDD" id="cd00211">
    <property type="entry name" value="PTS_IIA_fru"/>
    <property type="match status" value="1"/>
</dbReference>
<organism evidence="2">
    <name type="scientific">uncultured bacterium contig00218</name>
    <dbReference type="NCBI Taxonomy" id="1181612"/>
    <lineage>
        <taxon>Bacteria</taxon>
        <taxon>environmental samples</taxon>
    </lineage>
</organism>
<name>A0A806K383_9BACT</name>
<dbReference type="InterPro" id="IPR051541">
    <property type="entry name" value="PTS_SugarTrans_NitroReg"/>
</dbReference>
<dbReference type="SUPFAM" id="SSF55804">
    <property type="entry name" value="Phoshotransferase/anion transport protein"/>
    <property type="match status" value="1"/>
</dbReference>